<evidence type="ECO:0000313" key="3">
    <source>
        <dbReference type="Proteomes" id="UP000187203"/>
    </source>
</evidence>
<accession>A0A1R3JRH3</accession>
<dbReference type="Proteomes" id="UP000187203">
    <property type="component" value="Unassembled WGS sequence"/>
</dbReference>
<protein>
    <recommendedName>
        <fullName evidence="1">KIB1-4 beta-propeller domain-containing protein</fullName>
    </recommendedName>
</protein>
<dbReference type="AlphaFoldDB" id="A0A1R3JRH3"/>
<gene>
    <name evidence="2" type="ORF">COLO4_14627</name>
</gene>
<feature type="domain" description="KIB1-4 beta-propeller" evidence="1">
    <location>
        <begin position="3"/>
        <end position="106"/>
    </location>
</feature>
<keyword evidence="3" id="KW-1185">Reference proteome</keyword>
<dbReference type="Pfam" id="PF03478">
    <property type="entry name" value="Beta-prop_KIB1-4"/>
    <property type="match status" value="1"/>
</dbReference>
<reference evidence="3" key="1">
    <citation type="submission" date="2013-09" db="EMBL/GenBank/DDBJ databases">
        <title>Corchorus olitorius genome sequencing.</title>
        <authorList>
            <person name="Alam M."/>
            <person name="Haque M.S."/>
            <person name="Islam M.S."/>
            <person name="Emdad E.M."/>
            <person name="Islam M.M."/>
            <person name="Ahmed B."/>
            <person name="Halim A."/>
            <person name="Hossen Q.M.M."/>
            <person name="Hossain M.Z."/>
            <person name="Ahmed R."/>
            <person name="Khan M.M."/>
            <person name="Islam R."/>
            <person name="Rashid M.M."/>
            <person name="Khan S.A."/>
            <person name="Rahman M.S."/>
            <person name="Alam M."/>
            <person name="Yahiya A.S."/>
            <person name="Khan M.S."/>
            <person name="Azam M.S."/>
            <person name="Haque T."/>
            <person name="Lashkar M.Z.H."/>
            <person name="Akhand A.I."/>
            <person name="Morshed G."/>
            <person name="Roy S."/>
            <person name="Uddin K.S."/>
            <person name="Rabeya T."/>
            <person name="Hossain A.S."/>
            <person name="Chowdhury A."/>
            <person name="Snigdha A.R."/>
            <person name="Mortoza M.S."/>
            <person name="Matin S.A."/>
            <person name="Hoque S.M.E."/>
            <person name="Islam M.K."/>
            <person name="Roy D.K."/>
            <person name="Haider R."/>
            <person name="Moosa M.M."/>
            <person name="Elias S.M."/>
            <person name="Hasan A.M."/>
            <person name="Jahan S."/>
            <person name="Shafiuddin M."/>
            <person name="Mahmood N."/>
            <person name="Shommy N.S."/>
        </authorList>
    </citation>
    <scope>NUCLEOTIDE SEQUENCE [LARGE SCALE GENOMIC DNA]</scope>
    <source>
        <strain evidence="3">cv. O-4</strain>
    </source>
</reference>
<dbReference type="EMBL" id="AWUE01015443">
    <property type="protein sequence ID" value="OMO97446.1"/>
    <property type="molecule type" value="Genomic_DNA"/>
</dbReference>
<organism evidence="2 3">
    <name type="scientific">Corchorus olitorius</name>
    <dbReference type="NCBI Taxonomy" id="93759"/>
    <lineage>
        <taxon>Eukaryota</taxon>
        <taxon>Viridiplantae</taxon>
        <taxon>Streptophyta</taxon>
        <taxon>Embryophyta</taxon>
        <taxon>Tracheophyta</taxon>
        <taxon>Spermatophyta</taxon>
        <taxon>Magnoliopsida</taxon>
        <taxon>eudicotyledons</taxon>
        <taxon>Gunneridae</taxon>
        <taxon>Pentapetalae</taxon>
        <taxon>rosids</taxon>
        <taxon>malvids</taxon>
        <taxon>Malvales</taxon>
        <taxon>Malvaceae</taxon>
        <taxon>Grewioideae</taxon>
        <taxon>Apeibeae</taxon>
        <taxon>Corchorus</taxon>
    </lineage>
</organism>
<dbReference type="InterPro" id="IPR005174">
    <property type="entry name" value="KIB1-4_b-propeller"/>
</dbReference>
<dbReference type="OrthoDB" id="1863935at2759"/>
<comment type="caution">
    <text evidence="2">The sequence shown here is derived from an EMBL/GenBank/DDBJ whole genome shotgun (WGS) entry which is preliminary data.</text>
</comment>
<name>A0A1R3JRH3_9ROSI</name>
<evidence type="ECO:0000313" key="2">
    <source>
        <dbReference type="EMBL" id="OMO97446.1"/>
    </source>
</evidence>
<sequence>MFFTCPPSHPDCSIVAIIGYYSIYVHKLGEANWKKHSCPCFKPICHPILYQGLCYSFDGKRNLTVFDVQDIENTWIVHEKLIPESLVKIPARLTALVEHNGQLWVVFI</sequence>
<proteinExistence type="predicted"/>
<evidence type="ECO:0000259" key="1">
    <source>
        <dbReference type="Pfam" id="PF03478"/>
    </source>
</evidence>